<gene>
    <name evidence="1" type="ORF">BJY01DRAFT_212362</name>
</gene>
<keyword evidence="2" id="KW-1185">Reference proteome</keyword>
<name>A0ABR4K6B0_9EURO</name>
<comment type="caution">
    <text evidence="1">The sequence shown here is derived from an EMBL/GenBank/DDBJ whole genome shotgun (WGS) entry which is preliminary data.</text>
</comment>
<protein>
    <recommendedName>
        <fullName evidence="3">Secreted protein</fullName>
    </recommendedName>
</protein>
<proteinExistence type="predicted"/>
<dbReference type="EMBL" id="JBFXLU010000053">
    <property type="protein sequence ID" value="KAL2847852.1"/>
    <property type="molecule type" value="Genomic_DNA"/>
</dbReference>
<organism evidence="1 2">
    <name type="scientific">Aspergillus pseudoustus</name>
    <dbReference type="NCBI Taxonomy" id="1810923"/>
    <lineage>
        <taxon>Eukaryota</taxon>
        <taxon>Fungi</taxon>
        <taxon>Dikarya</taxon>
        <taxon>Ascomycota</taxon>
        <taxon>Pezizomycotina</taxon>
        <taxon>Eurotiomycetes</taxon>
        <taxon>Eurotiomycetidae</taxon>
        <taxon>Eurotiales</taxon>
        <taxon>Aspergillaceae</taxon>
        <taxon>Aspergillus</taxon>
        <taxon>Aspergillus subgen. Nidulantes</taxon>
    </lineage>
</organism>
<dbReference type="Proteomes" id="UP001610446">
    <property type="component" value="Unassembled WGS sequence"/>
</dbReference>
<evidence type="ECO:0008006" key="3">
    <source>
        <dbReference type="Google" id="ProtNLM"/>
    </source>
</evidence>
<reference evidence="1 2" key="1">
    <citation type="submission" date="2024-07" db="EMBL/GenBank/DDBJ databases">
        <title>Section-level genome sequencing and comparative genomics of Aspergillus sections Usti and Cavernicolus.</title>
        <authorList>
            <consortium name="Lawrence Berkeley National Laboratory"/>
            <person name="Nybo J.L."/>
            <person name="Vesth T.C."/>
            <person name="Theobald S."/>
            <person name="Frisvad J.C."/>
            <person name="Larsen T.O."/>
            <person name="Kjaerboelling I."/>
            <person name="Rothschild-Mancinelli K."/>
            <person name="Lyhne E.K."/>
            <person name="Kogle M.E."/>
            <person name="Barry K."/>
            <person name="Clum A."/>
            <person name="Na H."/>
            <person name="Ledsgaard L."/>
            <person name="Lin J."/>
            <person name="Lipzen A."/>
            <person name="Kuo A."/>
            <person name="Riley R."/>
            <person name="Mondo S."/>
            <person name="Labutti K."/>
            <person name="Haridas S."/>
            <person name="Pangalinan J."/>
            <person name="Salamov A.A."/>
            <person name="Simmons B.A."/>
            <person name="Magnuson J.K."/>
            <person name="Chen J."/>
            <person name="Drula E."/>
            <person name="Henrissat B."/>
            <person name="Wiebenga A."/>
            <person name="Lubbers R.J."/>
            <person name="Gomes A.C."/>
            <person name="Makela M.R."/>
            <person name="Stajich J."/>
            <person name="Grigoriev I.V."/>
            <person name="Mortensen U.H."/>
            <person name="De Vries R.P."/>
            <person name="Baker S.E."/>
            <person name="Andersen M.R."/>
        </authorList>
    </citation>
    <scope>NUCLEOTIDE SEQUENCE [LARGE SCALE GENOMIC DNA]</scope>
    <source>
        <strain evidence="1 2">CBS 123904</strain>
    </source>
</reference>
<evidence type="ECO:0000313" key="1">
    <source>
        <dbReference type="EMBL" id="KAL2847852.1"/>
    </source>
</evidence>
<evidence type="ECO:0000313" key="2">
    <source>
        <dbReference type="Proteomes" id="UP001610446"/>
    </source>
</evidence>
<accession>A0ABR4K6B0</accession>
<sequence length="96" mass="10480">MRNLPLPYKGLRACSCSGRRVVLPQLVLMAISVAADPLDNHTGNSTPHPCSFHLESNRASFLPDSVAMKAGLDDTITRGEHANVHKWPVLYVCPES</sequence>